<gene>
    <name evidence="2" type="ORF">WJX75_002479</name>
</gene>
<proteinExistence type="predicted"/>
<keyword evidence="3" id="KW-1185">Reference proteome</keyword>
<dbReference type="InterPro" id="IPR022234">
    <property type="entry name" value="DUF3759"/>
</dbReference>
<evidence type="ECO:0000313" key="2">
    <source>
        <dbReference type="EMBL" id="KAK9914936.1"/>
    </source>
</evidence>
<organism evidence="2 3">
    <name type="scientific">Coccomyxa subellipsoidea</name>
    <dbReference type="NCBI Taxonomy" id="248742"/>
    <lineage>
        <taxon>Eukaryota</taxon>
        <taxon>Viridiplantae</taxon>
        <taxon>Chlorophyta</taxon>
        <taxon>core chlorophytes</taxon>
        <taxon>Trebouxiophyceae</taxon>
        <taxon>Trebouxiophyceae incertae sedis</taxon>
        <taxon>Coccomyxaceae</taxon>
        <taxon>Coccomyxa</taxon>
    </lineage>
</organism>
<comment type="caution">
    <text evidence="2">The sequence shown here is derived from an EMBL/GenBank/DDBJ whole genome shotgun (WGS) entry which is preliminary data.</text>
</comment>
<feature type="compositionally biased region" description="Gly residues" evidence="1">
    <location>
        <begin position="127"/>
        <end position="169"/>
    </location>
</feature>
<evidence type="ECO:0008006" key="4">
    <source>
        <dbReference type="Google" id="ProtNLM"/>
    </source>
</evidence>
<dbReference type="PANTHER" id="PTHR37450:SF1">
    <property type="entry name" value="CIPC PROTEIN"/>
    <property type="match status" value="1"/>
</dbReference>
<protein>
    <recommendedName>
        <fullName evidence="4">CipC-like antibiotic response protein</fullName>
    </recommendedName>
</protein>
<name>A0ABR2YTI7_9CHLO</name>
<feature type="region of interest" description="Disordered" evidence="1">
    <location>
        <begin position="108"/>
        <end position="187"/>
    </location>
</feature>
<accession>A0ABR2YTI7</accession>
<dbReference type="PANTHER" id="PTHR37450">
    <property type="entry name" value="CIPC PROTEIN"/>
    <property type="match status" value="1"/>
</dbReference>
<reference evidence="2 3" key="1">
    <citation type="journal article" date="2024" name="Nat. Commun.">
        <title>Phylogenomics reveals the evolutionary origins of lichenization in chlorophyte algae.</title>
        <authorList>
            <person name="Puginier C."/>
            <person name="Libourel C."/>
            <person name="Otte J."/>
            <person name="Skaloud P."/>
            <person name="Haon M."/>
            <person name="Grisel S."/>
            <person name="Petersen M."/>
            <person name="Berrin J.G."/>
            <person name="Delaux P.M."/>
            <person name="Dal Grande F."/>
            <person name="Keller J."/>
        </authorList>
    </citation>
    <scope>NUCLEOTIDE SEQUENCE [LARGE SCALE GENOMIC DNA]</scope>
    <source>
        <strain evidence="2 3">SAG 216-7</strain>
    </source>
</reference>
<evidence type="ECO:0000256" key="1">
    <source>
        <dbReference type="SAM" id="MobiDB-lite"/>
    </source>
</evidence>
<dbReference type="EMBL" id="JALJOT010000005">
    <property type="protein sequence ID" value="KAK9914936.1"/>
    <property type="molecule type" value="Genomic_DNA"/>
</dbReference>
<evidence type="ECO:0000313" key="3">
    <source>
        <dbReference type="Proteomes" id="UP001491310"/>
    </source>
</evidence>
<dbReference type="Pfam" id="PF12585">
    <property type="entry name" value="DUF3759"/>
    <property type="match status" value="1"/>
</dbReference>
<dbReference type="Proteomes" id="UP001491310">
    <property type="component" value="Unassembled WGS sequence"/>
</dbReference>
<sequence>MDFGGGNYGYPQHEEAYDQVYNQPHEGRLSHEVLGGAAAFAAMRAYEKHQAANGMPPQHQLAKEILAGIVGGEVDKLIETKGLDEVDAMKARHHARQEADRMFDQSYGRQYSENPGYGGPPPQYEGGQYGGGQPYEGGAPYGGQQYGGPPGGGGAYGGQQGYGQQGYGEGRPYEGQQQYEGGYRQQY</sequence>
<feature type="compositionally biased region" description="Low complexity" evidence="1">
    <location>
        <begin position="173"/>
        <end position="187"/>
    </location>
</feature>